<reference evidence="1 2" key="1">
    <citation type="submission" date="2020-08" db="EMBL/GenBank/DDBJ databases">
        <authorList>
            <person name="Koutsovoulos G."/>
            <person name="Danchin GJ E."/>
        </authorList>
    </citation>
    <scope>NUCLEOTIDE SEQUENCE [LARGE SCALE GENOMIC DNA]</scope>
</reference>
<protein>
    <submittedName>
        <fullName evidence="1">Uncharacterized protein</fullName>
    </submittedName>
</protein>
<evidence type="ECO:0000313" key="1">
    <source>
        <dbReference type="EMBL" id="CAD2176127.1"/>
    </source>
</evidence>
<proteinExistence type="predicted"/>
<dbReference type="EMBL" id="CAJEWN010000268">
    <property type="protein sequence ID" value="CAD2176127.1"/>
    <property type="molecule type" value="Genomic_DNA"/>
</dbReference>
<comment type="caution">
    <text evidence="1">The sequence shown here is derived from an EMBL/GenBank/DDBJ whole genome shotgun (WGS) entry which is preliminary data.</text>
</comment>
<organism evidence="1 2">
    <name type="scientific">Meloidogyne enterolobii</name>
    <name type="common">Root-knot nematode worm</name>
    <name type="synonym">Meloidogyne mayaguensis</name>
    <dbReference type="NCBI Taxonomy" id="390850"/>
    <lineage>
        <taxon>Eukaryota</taxon>
        <taxon>Metazoa</taxon>
        <taxon>Ecdysozoa</taxon>
        <taxon>Nematoda</taxon>
        <taxon>Chromadorea</taxon>
        <taxon>Rhabditida</taxon>
        <taxon>Tylenchina</taxon>
        <taxon>Tylenchomorpha</taxon>
        <taxon>Tylenchoidea</taxon>
        <taxon>Meloidogynidae</taxon>
        <taxon>Meloidogyninae</taxon>
        <taxon>Meloidogyne</taxon>
    </lineage>
</organism>
<gene>
    <name evidence="1" type="ORF">MENT_LOCUS27899</name>
</gene>
<evidence type="ECO:0000313" key="2">
    <source>
        <dbReference type="Proteomes" id="UP000580250"/>
    </source>
</evidence>
<dbReference type="AlphaFoldDB" id="A0A6V7VMG2"/>
<dbReference type="Proteomes" id="UP000580250">
    <property type="component" value="Unassembled WGS sequence"/>
</dbReference>
<accession>A0A6V7VMG2</accession>
<sequence>MEKRLDRSYSTSTTKRTTPLASIPCLQCPMSGECTPGHVISPENCEYFRQYFEL</sequence>
<dbReference type="OrthoDB" id="613763at2759"/>
<name>A0A6V7VMG2_MELEN</name>